<name>A0ACC7S0K6_DOLFA</name>
<organism evidence="1 2">
    <name type="scientific">Dolichospermum flos-aquae UHCC 0037</name>
    <dbReference type="NCBI Taxonomy" id="2590026"/>
    <lineage>
        <taxon>Bacteria</taxon>
        <taxon>Bacillati</taxon>
        <taxon>Cyanobacteriota</taxon>
        <taxon>Cyanophyceae</taxon>
        <taxon>Nostocales</taxon>
        <taxon>Aphanizomenonaceae</taxon>
        <taxon>Dolichospermum</taxon>
    </lineage>
</organism>
<protein>
    <submittedName>
        <fullName evidence="1">Uncharacterized protein</fullName>
    </submittedName>
</protein>
<keyword evidence="2" id="KW-1185">Reference proteome</keyword>
<sequence>MSESGCPGFEDVQDVFLILVYIFRNCILSESGCPGFEDVQDNFLILIYIFRNCTNSNIPQYQYQI</sequence>
<proteinExistence type="predicted"/>
<gene>
    <name evidence="1" type="ORF">FJR39_01180</name>
</gene>
<accession>A0ACC7S0K6</accession>
<dbReference type="EMBL" id="VILF01000001">
    <property type="protein sequence ID" value="MTJ41920.1"/>
    <property type="molecule type" value="Genomic_DNA"/>
</dbReference>
<evidence type="ECO:0000313" key="2">
    <source>
        <dbReference type="Proteomes" id="UP001517388"/>
    </source>
</evidence>
<evidence type="ECO:0000313" key="1">
    <source>
        <dbReference type="EMBL" id="MTJ41920.1"/>
    </source>
</evidence>
<reference evidence="2" key="1">
    <citation type="journal article" date="2020" name="Toxins">
        <title>Phylogenomic Analysis of Secondary Metabolism in the Toxic Cyanobacterial Genera Anabaena, Dolichospermum and Aphanizomenon.</title>
        <authorList>
            <person name="Oesterholm J."/>
            <person name="Popin R.V."/>
            <person name="Fewer D.P."/>
            <person name="Sivonen K."/>
        </authorList>
    </citation>
    <scope>NUCLEOTIDE SEQUENCE [LARGE SCALE GENOMIC DNA]</scope>
    <source>
        <strain evidence="2">UHCC 0037</strain>
    </source>
</reference>
<dbReference type="Proteomes" id="UP001517388">
    <property type="component" value="Unassembled WGS sequence"/>
</dbReference>
<comment type="caution">
    <text evidence="1">The sequence shown here is derived from an EMBL/GenBank/DDBJ whole genome shotgun (WGS) entry which is preliminary data.</text>
</comment>